<name>A0A3S4T978_9ACTO</name>
<dbReference type="KEGG" id="ahw:NCTC11636_00908"/>
<dbReference type="RefSeq" id="WP_126382056.1">
    <property type="nucleotide sequence ID" value="NZ_LR134350.1"/>
</dbReference>
<keyword evidence="2" id="KW-0732">Signal</keyword>
<feature type="chain" id="PRO_5038423088" evidence="2">
    <location>
        <begin position="24"/>
        <end position="175"/>
    </location>
</feature>
<protein>
    <submittedName>
        <fullName evidence="4">Major membrane immunogen, membrane-anchored lipoprotein</fullName>
    </submittedName>
</protein>
<dbReference type="GO" id="GO:0010181">
    <property type="term" value="F:FMN binding"/>
    <property type="evidence" value="ECO:0007669"/>
    <property type="project" value="InterPro"/>
</dbReference>
<dbReference type="GO" id="GO:0016020">
    <property type="term" value="C:membrane"/>
    <property type="evidence" value="ECO:0007669"/>
    <property type="project" value="InterPro"/>
</dbReference>
<evidence type="ECO:0000256" key="1">
    <source>
        <dbReference type="SAM" id="MobiDB-lite"/>
    </source>
</evidence>
<gene>
    <name evidence="4" type="ORF">NCTC11636_00908</name>
</gene>
<feature type="signal peptide" evidence="2">
    <location>
        <begin position="1"/>
        <end position="23"/>
    </location>
</feature>
<dbReference type="Gene3D" id="3.90.1010.20">
    <property type="match status" value="1"/>
</dbReference>
<evidence type="ECO:0000259" key="3">
    <source>
        <dbReference type="SMART" id="SM00900"/>
    </source>
</evidence>
<dbReference type="AlphaFoldDB" id="A0A3S4T978"/>
<feature type="compositionally biased region" description="Polar residues" evidence="1">
    <location>
        <begin position="29"/>
        <end position="57"/>
    </location>
</feature>
<keyword evidence="4" id="KW-0449">Lipoprotein</keyword>
<reference evidence="4 5" key="1">
    <citation type="submission" date="2018-12" db="EMBL/GenBank/DDBJ databases">
        <authorList>
            <consortium name="Pathogen Informatics"/>
        </authorList>
    </citation>
    <scope>NUCLEOTIDE SEQUENCE [LARGE SCALE GENOMIC DNA]</scope>
    <source>
        <strain evidence="4 5">NCTC11636</strain>
    </source>
</reference>
<accession>A0A3S4T978</accession>
<dbReference type="InterPro" id="IPR007329">
    <property type="entry name" value="FMN-bd"/>
</dbReference>
<evidence type="ECO:0000313" key="4">
    <source>
        <dbReference type="EMBL" id="VEG27179.1"/>
    </source>
</evidence>
<feature type="region of interest" description="Disordered" evidence="1">
    <location>
        <begin position="29"/>
        <end position="97"/>
    </location>
</feature>
<dbReference type="Pfam" id="PF04205">
    <property type="entry name" value="FMN_bind"/>
    <property type="match status" value="1"/>
</dbReference>
<dbReference type="Proteomes" id="UP000266895">
    <property type="component" value="Chromosome"/>
</dbReference>
<dbReference type="EMBL" id="LR134350">
    <property type="protein sequence ID" value="VEG27179.1"/>
    <property type="molecule type" value="Genomic_DNA"/>
</dbReference>
<sequence length="175" mass="17135">MRPTTTGAITAGATILGVAAVIACSPTPQGTSVATTAGSGSVGSETTAADQAQSGSEQATTEASGSAQTSAQATTDSATGTSSGASGTFQGETYESPYGPMQVEITVADGTITEITWIQLPSDGHSERINESAAPTLVEEGLAAQSADVASVSGATYTSEAFTTSLQSAMTQAGL</sequence>
<dbReference type="PROSITE" id="PS51257">
    <property type="entry name" value="PROKAR_LIPOPROTEIN"/>
    <property type="match status" value="1"/>
</dbReference>
<dbReference type="SMART" id="SM00900">
    <property type="entry name" value="FMN_bind"/>
    <property type="match status" value="1"/>
</dbReference>
<evidence type="ECO:0000256" key="2">
    <source>
        <dbReference type="SAM" id="SignalP"/>
    </source>
</evidence>
<feature type="domain" description="FMN-binding" evidence="3">
    <location>
        <begin position="97"/>
        <end position="173"/>
    </location>
</feature>
<feature type="compositionally biased region" description="Low complexity" evidence="1">
    <location>
        <begin position="58"/>
        <end position="91"/>
    </location>
</feature>
<evidence type="ECO:0000313" key="5">
    <source>
        <dbReference type="Proteomes" id="UP000266895"/>
    </source>
</evidence>
<organism evidence="4 5">
    <name type="scientific">Actinomyces howellii</name>
    <dbReference type="NCBI Taxonomy" id="52771"/>
    <lineage>
        <taxon>Bacteria</taxon>
        <taxon>Bacillati</taxon>
        <taxon>Actinomycetota</taxon>
        <taxon>Actinomycetes</taxon>
        <taxon>Actinomycetales</taxon>
        <taxon>Actinomycetaceae</taxon>
        <taxon>Actinomyces</taxon>
    </lineage>
</organism>
<proteinExistence type="predicted"/>
<dbReference type="OrthoDB" id="8099475at2"/>
<keyword evidence="5" id="KW-1185">Reference proteome</keyword>